<feature type="compositionally biased region" description="Basic and acidic residues" evidence="3">
    <location>
        <begin position="488"/>
        <end position="497"/>
    </location>
</feature>
<feature type="compositionally biased region" description="Basic and acidic residues" evidence="3">
    <location>
        <begin position="223"/>
        <end position="244"/>
    </location>
</feature>
<dbReference type="PANTHER" id="PTHR22881:SF27">
    <property type="entry name" value="BROMODOMAIN CONTAINING 7_9"/>
    <property type="match status" value="1"/>
</dbReference>
<keyword evidence="6" id="KW-1185">Reference proteome</keyword>
<dbReference type="AlphaFoldDB" id="A0AAD5K4T2"/>
<proteinExistence type="predicted"/>
<dbReference type="PROSITE" id="PS50014">
    <property type="entry name" value="BROMODOMAIN_2"/>
    <property type="match status" value="1"/>
</dbReference>
<evidence type="ECO:0000313" key="6">
    <source>
        <dbReference type="Proteomes" id="UP001209540"/>
    </source>
</evidence>
<keyword evidence="1 2" id="KW-0103">Bromodomain</keyword>
<feature type="region of interest" description="Disordered" evidence="3">
    <location>
        <begin position="456"/>
        <end position="554"/>
    </location>
</feature>
<dbReference type="InterPro" id="IPR036427">
    <property type="entry name" value="Bromodomain-like_sf"/>
</dbReference>
<dbReference type="Proteomes" id="UP001209540">
    <property type="component" value="Unassembled WGS sequence"/>
</dbReference>
<feature type="compositionally biased region" description="Basic and acidic residues" evidence="3">
    <location>
        <begin position="307"/>
        <end position="322"/>
    </location>
</feature>
<dbReference type="PRINTS" id="PR00503">
    <property type="entry name" value="BROMODOMAIN"/>
</dbReference>
<feature type="compositionally biased region" description="Polar residues" evidence="3">
    <location>
        <begin position="125"/>
        <end position="134"/>
    </location>
</feature>
<reference evidence="5" key="2">
    <citation type="submission" date="2023-02" db="EMBL/GenBank/DDBJ databases">
        <authorList>
            <consortium name="DOE Joint Genome Institute"/>
            <person name="Mondo S.J."/>
            <person name="Chang Y."/>
            <person name="Wang Y."/>
            <person name="Ahrendt S."/>
            <person name="Andreopoulos W."/>
            <person name="Barry K."/>
            <person name="Beard J."/>
            <person name="Benny G.L."/>
            <person name="Blankenship S."/>
            <person name="Bonito G."/>
            <person name="Cuomo C."/>
            <person name="Desiro A."/>
            <person name="Gervers K.A."/>
            <person name="Hundley H."/>
            <person name="Kuo A."/>
            <person name="LaButti K."/>
            <person name="Lang B.F."/>
            <person name="Lipzen A."/>
            <person name="O'Donnell K."/>
            <person name="Pangilinan J."/>
            <person name="Reynolds N."/>
            <person name="Sandor L."/>
            <person name="Smith M.W."/>
            <person name="Tsang A."/>
            <person name="Grigoriev I.V."/>
            <person name="Stajich J.E."/>
            <person name="Spatafora J.W."/>
        </authorList>
    </citation>
    <scope>NUCLEOTIDE SEQUENCE</scope>
    <source>
        <strain evidence="5">RSA 2281</strain>
    </source>
</reference>
<feature type="compositionally biased region" description="Basic and acidic residues" evidence="3">
    <location>
        <begin position="110"/>
        <end position="124"/>
    </location>
</feature>
<feature type="compositionally biased region" description="Polar residues" evidence="3">
    <location>
        <begin position="525"/>
        <end position="540"/>
    </location>
</feature>
<feature type="compositionally biased region" description="Polar residues" evidence="3">
    <location>
        <begin position="460"/>
        <end position="486"/>
    </location>
</feature>
<dbReference type="InterPro" id="IPR001487">
    <property type="entry name" value="Bromodomain"/>
</dbReference>
<dbReference type="InterPro" id="IPR051831">
    <property type="entry name" value="Bromodomain_contain_prot"/>
</dbReference>
<evidence type="ECO:0000256" key="3">
    <source>
        <dbReference type="SAM" id="MobiDB-lite"/>
    </source>
</evidence>
<feature type="compositionally biased region" description="Low complexity" evidence="3">
    <location>
        <begin position="277"/>
        <end position="287"/>
    </location>
</feature>
<dbReference type="PANTHER" id="PTHR22881">
    <property type="entry name" value="BROMODOMAIN CONTAINING PROTEIN"/>
    <property type="match status" value="1"/>
</dbReference>
<sequence length="737" mass="83403">MASYASDEEQPPLQQTSAPRIKLKLRLNPSSNGGGRADASIVSSTTHDIEPTPLESTEDRKRKKHKKKKSHKKHKRQKKNQESDDEEIISRKHQHHGRRESEQLDIDGDDEKHYRDNRSKHDNNESVNASVSPQPQRPAHVPVGGKRPFALIQAEQQRQQQQQQQQQQQREEEEEEEEEEENDDDEEINTTMIQYKEVLKPIKQEEESILSTSSFEGYAYQQQREDHHRNTIHDRTVHPTEAAHDTFATRPTSSHHPSSSKATNAIRTKTPPSRQRTASVSTTASASENKPKKRGRPVKVKAPPPKPEPRPPPESAKKDKDLKTIATKLIDTLERRDSYGLFLQPVDTSIVTDYLTVIKHPMDFQTMREKLNTDEYSDMEDFRQDFLLICTNAKTYNAPDTIYYRNADRLEQYGLKAIDRAAKTVVYDSPQPMDERGGTPYSDDYYHHHSSSLERRWGSGASSSLMQQPPSVNRRTSSISTITGGANNKRDSNVKMEEEVDILGLDNGSSIYPGQRKQSRHDSDVTMTMRDTNDASSSRAPTPVRAFGMPPTKKKKKKVTEAGIVYASDGSLAGVGGVSDLQTLIPPEQRFSEVPGITMVNTHALPSAFYTTRGSYEEWASHKHPTHPAHFADYGAFTALGNEPPGAFYTAQDACYIYPLYGDDRGEAYMRSLWEFADGVDDLKDTVYNKSNYLTRGAWDVLQEALKDVQDVKEVDAEFGQLHVSEFEKAYESATKQ</sequence>
<feature type="compositionally biased region" description="Acidic residues" evidence="3">
    <location>
        <begin position="1"/>
        <end position="10"/>
    </location>
</feature>
<feature type="domain" description="Bromo" evidence="4">
    <location>
        <begin position="334"/>
        <end position="404"/>
    </location>
</feature>
<dbReference type="SUPFAM" id="SSF47370">
    <property type="entry name" value="Bromodomain"/>
    <property type="match status" value="1"/>
</dbReference>
<feature type="compositionally biased region" description="Acidic residues" evidence="3">
    <location>
        <begin position="171"/>
        <end position="188"/>
    </location>
</feature>
<evidence type="ECO:0000313" key="5">
    <source>
        <dbReference type="EMBL" id="KAI9255165.1"/>
    </source>
</evidence>
<evidence type="ECO:0000256" key="2">
    <source>
        <dbReference type="PROSITE-ProRule" id="PRU00035"/>
    </source>
</evidence>
<feature type="compositionally biased region" description="Low complexity" evidence="3">
    <location>
        <begin position="249"/>
        <end position="260"/>
    </location>
</feature>
<feature type="region of interest" description="Disordered" evidence="3">
    <location>
        <begin position="1"/>
        <end position="195"/>
    </location>
</feature>
<gene>
    <name evidence="5" type="ORF">BDA99DRAFT_518055</name>
</gene>
<accession>A0AAD5K4T2</accession>
<dbReference type="Pfam" id="PF00439">
    <property type="entry name" value="Bromodomain"/>
    <property type="match status" value="1"/>
</dbReference>
<organism evidence="5 6">
    <name type="scientific">Phascolomyces articulosus</name>
    <dbReference type="NCBI Taxonomy" id="60185"/>
    <lineage>
        <taxon>Eukaryota</taxon>
        <taxon>Fungi</taxon>
        <taxon>Fungi incertae sedis</taxon>
        <taxon>Mucoromycota</taxon>
        <taxon>Mucoromycotina</taxon>
        <taxon>Mucoromycetes</taxon>
        <taxon>Mucorales</taxon>
        <taxon>Lichtheimiaceae</taxon>
        <taxon>Phascolomyces</taxon>
    </lineage>
</organism>
<feature type="region of interest" description="Disordered" evidence="3">
    <location>
        <begin position="428"/>
        <end position="447"/>
    </location>
</feature>
<dbReference type="Gene3D" id="1.20.920.10">
    <property type="entry name" value="Bromodomain-like"/>
    <property type="match status" value="1"/>
</dbReference>
<protein>
    <recommendedName>
        <fullName evidence="4">Bromo domain-containing protein</fullName>
    </recommendedName>
</protein>
<dbReference type="EMBL" id="JAIXMP010000023">
    <property type="protein sequence ID" value="KAI9255165.1"/>
    <property type="molecule type" value="Genomic_DNA"/>
</dbReference>
<comment type="caution">
    <text evidence="5">The sequence shown here is derived from an EMBL/GenBank/DDBJ whole genome shotgun (WGS) entry which is preliminary data.</text>
</comment>
<feature type="compositionally biased region" description="Polar residues" evidence="3">
    <location>
        <begin position="261"/>
        <end position="276"/>
    </location>
</feature>
<feature type="compositionally biased region" description="Basic residues" evidence="3">
    <location>
        <begin position="61"/>
        <end position="78"/>
    </location>
</feature>
<evidence type="ECO:0000256" key="1">
    <source>
        <dbReference type="ARBA" id="ARBA00023117"/>
    </source>
</evidence>
<evidence type="ECO:0000259" key="4">
    <source>
        <dbReference type="PROSITE" id="PS50014"/>
    </source>
</evidence>
<dbReference type="GO" id="GO:0006325">
    <property type="term" value="P:chromatin organization"/>
    <property type="evidence" value="ECO:0007669"/>
    <property type="project" value="UniProtKB-ARBA"/>
</dbReference>
<dbReference type="SMART" id="SM00297">
    <property type="entry name" value="BROMO"/>
    <property type="match status" value="1"/>
</dbReference>
<reference evidence="5" key="1">
    <citation type="journal article" date="2022" name="IScience">
        <title>Evolution of zygomycete secretomes and the origins of terrestrial fungal ecologies.</title>
        <authorList>
            <person name="Chang Y."/>
            <person name="Wang Y."/>
            <person name="Mondo S."/>
            <person name="Ahrendt S."/>
            <person name="Andreopoulos W."/>
            <person name="Barry K."/>
            <person name="Beard J."/>
            <person name="Benny G.L."/>
            <person name="Blankenship S."/>
            <person name="Bonito G."/>
            <person name="Cuomo C."/>
            <person name="Desiro A."/>
            <person name="Gervers K.A."/>
            <person name="Hundley H."/>
            <person name="Kuo A."/>
            <person name="LaButti K."/>
            <person name="Lang B.F."/>
            <person name="Lipzen A."/>
            <person name="O'Donnell K."/>
            <person name="Pangilinan J."/>
            <person name="Reynolds N."/>
            <person name="Sandor L."/>
            <person name="Smith M.E."/>
            <person name="Tsang A."/>
            <person name="Grigoriev I.V."/>
            <person name="Stajich J.E."/>
            <person name="Spatafora J.W."/>
        </authorList>
    </citation>
    <scope>NUCLEOTIDE SEQUENCE</scope>
    <source>
        <strain evidence="5">RSA 2281</strain>
    </source>
</reference>
<name>A0AAD5K4T2_9FUNG</name>
<feature type="compositionally biased region" description="Low complexity" evidence="3">
    <location>
        <begin position="155"/>
        <end position="168"/>
    </location>
</feature>
<feature type="region of interest" description="Disordered" evidence="3">
    <location>
        <begin position="214"/>
        <end position="322"/>
    </location>
</feature>